<keyword evidence="2" id="KW-0808">Transferase</keyword>
<dbReference type="RefSeq" id="WP_185905791.1">
    <property type="nucleotide sequence ID" value="NZ_JACMSE010000009.1"/>
</dbReference>
<dbReference type="GO" id="GO:0016747">
    <property type="term" value="F:acyltransferase activity, transferring groups other than amino-acyl groups"/>
    <property type="evidence" value="ECO:0007669"/>
    <property type="project" value="InterPro"/>
</dbReference>
<dbReference type="Gene3D" id="3.40.630.30">
    <property type="match status" value="1"/>
</dbReference>
<comment type="caution">
    <text evidence="2">The sequence shown here is derived from an EMBL/GenBank/DDBJ whole genome shotgun (WGS) entry which is preliminary data.</text>
</comment>
<dbReference type="EMBL" id="JACMSE010000009">
    <property type="protein sequence ID" value="MBC2890036.1"/>
    <property type="molecule type" value="Genomic_DNA"/>
</dbReference>
<name>A0A842JGB0_9ACTN</name>
<gene>
    <name evidence="2" type="ORF">H7313_11895</name>
</gene>
<dbReference type="PROSITE" id="PS51186">
    <property type="entry name" value="GNAT"/>
    <property type="match status" value="1"/>
</dbReference>
<dbReference type="AlphaFoldDB" id="A0A842JGB0"/>
<dbReference type="Proteomes" id="UP000587396">
    <property type="component" value="Unassembled WGS sequence"/>
</dbReference>
<accession>A0A842JGB0</accession>
<protein>
    <submittedName>
        <fullName evidence="2">N-acetyltransferase</fullName>
    </submittedName>
</protein>
<keyword evidence="3" id="KW-1185">Reference proteome</keyword>
<sequence>MDPSPRETCMSVRLATLDDAESMRAVYAPYVETPVTFDTAAPSPAEFSARMADAMRAYPCLALEQSGRIVGFAYAHAQASRAAYRWNAELSVYLGQGATGCGWGRVLYGALLELLRAQGIKSAYGLVTLPNAASERLHEAFGFKRCWVQPHAGWKAGAWHDVAWYVKELAPLDDDPADPVPFDELARTRLGFVRQVLANAGAALVRRA</sequence>
<dbReference type="SUPFAM" id="SSF55729">
    <property type="entry name" value="Acyl-CoA N-acyltransferases (Nat)"/>
    <property type="match status" value="1"/>
</dbReference>
<dbReference type="InterPro" id="IPR016181">
    <property type="entry name" value="Acyl_CoA_acyltransferase"/>
</dbReference>
<evidence type="ECO:0000313" key="2">
    <source>
        <dbReference type="EMBL" id="MBC2890036.1"/>
    </source>
</evidence>
<evidence type="ECO:0000259" key="1">
    <source>
        <dbReference type="PROSITE" id="PS51186"/>
    </source>
</evidence>
<dbReference type="Pfam" id="PF13420">
    <property type="entry name" value="Acetyltransf_4"/>
    <property type="match status" value="1"/>
</dbReference>
<reference evidence="2 3" key="1">
    <citation type="submission" date="2020-08" db="EMBL/GenBank/DDBJ databases">
        <authorList>
            <person name="Liu C."/>
            <person name="Sun Q."/>
        </authorList>
    </citation>
    <scope>NUCLEOTIDE SEQUENCE [LARGE SCALE GENOMIC DNA]</scope>
    <source>
        <strain evidence="2 3">N22</strain>
    </source>
</reference>
<dbReference type="PANTHER" id="PTHR43072:SF8">
    <property type="entry name" value="ACYLTRANSFERASE FABY-RELATED"/>
    <property type="match status" value="1"/>
</dbReference>
<feature type="domain" description="N-acetyltransferase" evidence="1">
    <location>
        <begin position="10"/>
        <end position="171"/>
    </location>
</feature>
<evidence type="ECO:0000313" key="3">
    <source>
        <dbReference type="Proteomes" id="UP000587396"/>
    </source>
</evidence>
<dbReference type="PANTHER" id="PTHR43072">
    <property type="entry name" value="N-ACETYLTRANSFERASE"/>
    <property type="match status" value="1"/>
</dbReference>
<dbReference type="CDD" id="cd04301">
    <property type="entry name" value="NAT_SF"/>
    <property type="match status" value="1"/>
</dbReference>
<dbReference type="InterPro" id="IPR000182">
    <property type="entry name" value="GNAT_dom"/>
</dbReference>
<proteinExistence type="predicted"/>
<organism evidence="2 3">
    <name type="scientific">Gordonibacter massiliensis</name>
    <name type="common">ex Traore et al. 2017</name>
    <dbReference type="NCBI Taxonomy" id="1841863"/>
    <lineage>
        <taxon>Bacteria</taxon>
        <taxon>Bacillati</taxon>
        <taxon>Actinomycetota</taxon>
        <taxon>Coriobacteriia</taxon>
        <taxon>Eggerthellales</taxon>
        <taxon>Eggerthellaceae</taxon>
        <taxon>Gordonibacter</taxon>
    </lineage>
</organism>